<dbReference type="InterPro" id="IPR029063">
    <property type="entry name" value="SAM-dependent_MTases_sf"/>
</dbReference>
<feature type="region of interest" description="Disordered" evidence="1">
    <location>
        <begin position="58"/>
        <end position="81"/>
    </location>
</feature>
<feature type="domain" description="Methyltransferase small" evidence="2">
    <location>
        <begin position="19"/>
        <end position="69"/>
    </location>
</feature>
<proteinExistence type="predicted"/>
<dbReference type="InterPro" id="IPR007848">
    <property type="entry name" value="Small_mtfrase_dom"/>
</dbReference>
<dbReference type="Proteomes" id="UP000628079">
    <property type="component" value="Unassembled WGS sequence"/>
</dbReference>
<dbReference type="GO" id="GO:0008168">
    <property type="term" value="F:methyltransferase activity"/>
    <property type="evidence" value="ECO:0007669"/>
    <property type="project" value="InterPro"/>
</dbReference>
<evidence type="ECO:0000256" key="1">
    <source>
        <dbReference type="SAM" id="MobiDB-lite"/>
    </source>
</evidence>
<evidence type="ECO:0000313" key="4">
    <source>
        <dbReference type="Proteomes" id="UP000628079"/>
    </source>
</evidence>
<dbReference type="EMBL" id="BMEA01000002">
    <property type="protein sequence ID" value="GGB85683.1"/>
    <property type="molecule type" value="Genomic_DNA"/>
</dbReference>
<dbReference type="AlphaFoldDB" id="A0A8H9KV12"/>
<dbReference type="SUPFAM" id="SSF53335">
    <property type="entry name" value="S-adenosyl-L-methionine-dependent methyltransferases"/>
    <property type="match status" value="1"/>
</dbReference>
<feature type="compositionally biased region" description="Basic and acidic residues" evidence="1">
    <location>
        <begin position="65"/>
        <end position="74"/>
    </location>
</feature>
<organism evidence="3 4">
    <name type="scientific">Knoellia flava</name>
    <dbReference type="NCBI Taxonomy" id="913969"/>
    <lineage>
        <taxon>Bacteria</taxon>
        <taxon>Bacillati</taxon>
        <taxon>Actinomycetota</taxon>
        <taxon>Actinomycetes</taxon>
        <taxon>Micrococcales</taxon>
        <taxon>Intrasporangiaceae</taxon>
        <taxon>Knoellia</taxon>
    </lineage>
</organism>
<comment type="caution">
    <text evidence="3">The sequence shown here is derived from an EMBL/GenBank/DDBJ whole genome shotgun (WGS) entry which is preliminary data.</text>
</comment>
<reference evidence="3" key="1">
    <citation type="journal article" date="2014" name="Int. J. Syst. Evol. Microbiol.">
        <title>Complete genome sequence of Corynebacterium casei LMG S-19264T (=DSM 44701T), isolated from a smear-ripened cheese.</title>
        <authorList>
            <consortium name="US DOE Joint Genome Institute (JGI-PGF)"/>
            <person name="Walter F."/>
            <person name="Albersmeier A."/>
            <person name="Kalinowski J."/>
            <person name="Ruckert C."/>
        </authorList>
    </citation>
    <scope>NUCLEOTIDE SEQUENCE</scope>
    <source>
        <strain evidence="3">CGMCC 1.10749</strain>
    </source>
</reference>
<protein>
    <recommendedName>
        <fullName evidence="2">Methyltransferase small domain-containing protein</fullName>
    </recommendedName>
</protein>
<accession>A0A8H9KV12</accession>
<dbReference type="Pfam" id="PF05175">
    <property type="entry name" value="MTS"/>
    <property type="match status" value="1"/>
</dbReference>
<name>A0A8H9KV12_9MICO</name>
<dbReference type="RefSeq" id="WP_198030773.1">
    <property type="nucleotide sequence ID" value="NZ_BMEA01000002.1"/>
</dbReference>
<dbReference type="Gene3D" id="3.40.50.150">
    <property type="entry name" value="Vaccinia Virus protein VP39"/>
    <property type="match status" value="1"/>
</dbReference>
<gene>
    <name evidence="3" type="ORF">GCM10011314_26770</name>
</gene>
<evidence type="ECO:0000313" key="3">
    <source>
        <dbReference type="EMBL" id="GGB85683.1"/>
    </source>
</evidence>
<sequence length="81" mass="8769">MSDAPGFYEHLTFNAPLSDARADALASRLAARSPSDVLDLGCGWGELLVRVVDRAPGAQGLGVDTDERHLDRGPRCRPRPR</sequence>
<evidence type="ECO:0000259" key="2">
    <source>
        <dbReference type="Pfam" id="PF05175"/>
    </source>
</evidence>
<reference evidence="3" key="2">
    <citation type="submission" date="2020-09" db="EMBL/GenBank/DDBJ databases">
        <authorList>
            <person name="Sun Q."/>
            <person name="Zhou Y."/>
        </authorList>
    </citation>
    <scope>NUCLEOTIDE SEQUENCE</scope>
    <source>
        <strain evidence="3">CGMCC 1.10749</strain>
    </source>
</reference>